<dbReference type="GO" id="GO:0003700">
    <property type="term" value="F:DNA-binding transcription factor activity"/>
    <property type="evidence" value="ECO:0007669"/>
    <property type="project" value="TreeGrafter"/>
</dbReference>
<dbReference type="PANTHER" id="PTHR30055">
    <property type="entry name" value="HTH-TYPE TRANSCRIPTIONAL REGULATOR RUTR"/>
    <property type="match status" value="1"/>
</dbReference>
<sequence length="213" mass="23886">MSDDATAERGDGERLSTRDSLLAAASALMRSRDTLGVSISDIAAEAGVNSALVKYYFGNKNGLMLALLERDLSLSITQLRDLVAMDMRPAAKMRYHLSGLIRIYFRFPYLQRLLISIMRDESEEVGRQIAETYLSPIAQAYETMIAEGVAAGEFRPTDSRFFYFTAIGACDQIFSARFVLKYVHGIDEIDDDLRRVYVEQTVGLIMDGLSVRR</sequence>
<organism evidence="6 7">
    <name type="scientific">Albimonas donghaensis</name>
    <dbReference type="NCBI Taxonomy" id="356660"/>
    <lineage>
        <taxon>Bacteria</taxon>
        <taxon>Pseudomonadati</taxon>
        <taxon>Pseudomonadota</taxon>
        <taxon>Alphaproteobacteria</taxon>
        <taxon>Rhodobacterales</taxon>
        <taxon>Paracoccaceae</taxon>
        <taxon>Albimonas</taxon>
    </lineage>
</organism>
<evidence type="ECO:0000259" key="5">
    <source>
        <dbReference type="PROSITE" id="PS50977"/>
    </source>
</evidence>
<dbReference type="PROSITE" id="PS50977">
    <property type="entry name" value="HTH_TETR_2"/>
    <property type="match status" value="1"/>
</dbReference>
<dbReference type="AlphaFoldDB" id="A0A1H2VM78"/>
<dbReference type="PANTHER" id="PTHR30055:SF181">
    <property type="entry name" value="BLR6905 PROTEIN"/>
    <property type="match status" value="1"/>
</dbReference>
<dbReference type="OrthoDB" id="2356263at2"/>
<dbReference type="InterPro" id="IPR009057">
    <property type="entry name" value="Homeodomain-like_sf"/>
</dbReference>
<dbReference type="Pfam" id="PF00440">
    <property type="entry name" value="TetR_N"/>
    <property type="match status" value="1"/>
</dbReference>
<proteinExistence type="predicted"/>
<feature type="domain" description="HTH tetR-type" evidence="5">
    <location>
        <begin position="15"/>
        <end position="75"/>
    </location>
</feature>
<dbReference type="SUPFAM" id="SSF46689">
    <property type="entry name" value="Homeodomain-like"/>
    <property type="match status" value="1"/>
</dbReference>
<reference evidence="6 7" key="1">
    <citation type="submission" date="2016-10" db="EMBL/GenBank/DDBJ databases">
        <authorList>
            <person name="de Groot N.N."/>
        </authorList>
    </citation>
    <scope>NUCLEOTIDE SEQUENCE [LARGE SCALE GENOMIC DNA]</scope>
    <source>
        <strain evidence="6 7">DSM 17890</strain>
    </source>
</reference>
<evidence type="ECO:0000256" key="4">
    <source>
        <dbReference type="PROSITE-ProRule" id="PRU00335"/>
    </source>
</evidence>
<dbReference type="Pfam" id="PF14514">
    <property type="entry name" value="TetR_C_9"/>
    <property type="match status" value="1"/>
</dbReference>
<evidence type="ECO:0000256" key="1">
    <source>
        <dbReference type="ARBA" id="ARBA00023015"/>
    </source>
</evidence>
<keyword evidence="1" id="KW-0805">Transcription regulation</keyword>
<dbReference type="Proteomes" id="UP000199118">
    <property type="component" value="Unassembled WGS sequence"/>
</dbReference>
<dbReference type="RefSeq" id="WP_092680395.1">
    <property type="nucleotide sequence ID" value="NZ_FNMZ01000002.1"/>
</dbReference>
<evidence type="ECO:0000313" key="6">
    <source>
        <dbReference type="EMBL" id="SDW69398.1"/>
    </source>
</evidence>
<evidence type="ECO:0000256" key="2">
    <source>
        <dbReference type="ARBA" id="ARBA00023125"/>
    </source>
</evidence>
<dbReference type="Gene3D" id="1.10.357.10">
    <property type="entry name" value="Tetracycline Repressor, domain 2"/>
    <property type="match status" value="1"/>
</dbReference>
<dbReference type="SUPFAM" id="SSF48498">
    <property type="entry name" value="Tetracyclin repressor-like, C-terminal domain"/>
    <property type="match status" value="1"/>
</dbReference>
<feature type="DNA-binding region" description="H-T-H motif" evidence="4">
    <location>
        <begin position="38"/>
        <end position="57"/>
    </location>
</feature>
<evidence type="ECO:0000313" key="7">
    <source>
        <dbReference type="Proteomes" id="UP000199118"/>
    </source>
</evidence>
<dbReference type="EMBL" id="FNMZ01000002">
    <property type="protein sequence ID" value="SDW69398.1"/>
    <property type="molecule type" value="Genomic_DNA"/>
</dbReference>
<keyword evidence="7" id="KW-1185">Reference proteome</keyword>
<accession>A0A1H2VM78</accession>
<dbReference type="GO" id="GO:0000976">
    <property type="term" value="F:transcription cis-regulatory region binding"/>
    <property type="evidence" value="ECO:0007669"/>
    <property type="project" value="TreeGrafter"/>
</dbReference>
<keyword evidence="3" id="KW-0804">Transcription</keyword>
<protein>
    <submittedName>
        <fullName evidence="6">Transcriptional regulator, TetR family</fullName>
    </submittedName>
</protein>
<keyword evidence="2 4" id="KW-0238">DNA-binding</keyword>
<dbReference type="InterPro" id="IPR001647">
    <property type="entry name" value="HTH_TetR"/>
</dbReference>
<dbReference type="STRING" id="356660.SAMN05444336_102114"/>
<gene>
    <name evidence="6" type="ORF">SAMN05444336_102114</name>
</gene>
<name>A0A1H2VM78_9RHOB</name>
<dbReference type="InterPro" id="IPR011075">
    <property type="entry name" value="TetR_C"/>
</dbReference>
<dbReference type="InterPro" id="IPR050109">
    <property type="entry name" value="HTH-type_TetR-like_transc_reg"/>
</dbReference>
<dbReference type="InterPro" id="IPR036271">
    <property type="entry name" value="Tet_transcr_reg_TetR-rel_C_sf"/>
</dbReference>
<evidence type="ECO:0000256" key="3">
    <source>
        <dbReference type="ARBA" id="ARBA00023163"/>
    </source>
</evidence>